<feature type="region of interest" description="Disordered" evidence="1">
    <location>
        <begin position="125"/>
        <end position="148"/>
    </location>
</feature>
<feature type="compositionally biased region" description="Polar residues" evidence="1">
    <location>
        <begin position="216"/>
        <end position="231"/>
    </location>
</feature>
<evidence type="ECO:0000313" key="4">
    <source>
        <dbReference type="Proteomes" id="UP000188318"/>
    </source>
</evidence>
<evidence type="ECO:0000313" key="2">
    <source>
        <dbReference type="EMBL" id="OOF95077.1"/>
    </source>
</evidence>
<dbReference type="STRING" id="602072.A0A1R3RKX9"/>
<dbReference type="EMBL" id="KV907500">
    <property type="protein sequence ID" value="OOF95077.1"/>
    <property type="molecule type" value="Genomic_DNA"/>
</dbReference>
<sequence>MTVPDASAASLPLYRPAKPVPFELAQHAAIFFEERLYTQALDFLLNILTSGTAASAPALTPPVQQLAVAATLLVHPSTTTRAKTTEEEEAPQAALRLLRLTNTLVGPISSKLGVAFTFNHFDAPRHTRRRPAEEAPTPAGLSSEDTKPLNLDLSQSQSIWSSAEDFWHAVGWAFNCSVHHRQRWARWQVWLELMCDILESDWNERVRQQREAKPSDTITTTKPVPITSPTKTRSKKKHKGIGQDEDPSRQILKDSLIFRYISGASATYGRNRRIVRSIFADGGSTSRNEFREVFHNELKHAKTDSHNSKKRSAQVNIDEEEFGDYLTDDDEIEEEDDNDDDEGTYAVEHTDPEPNPTGSVKRRQPKRPRRAPCTKPRGKPVALGPGINMPPGPYGGSAPSTRIVVPIEEIPTKHIPYMHGDVGFFGGMRSLCLRQRLLYLLSTVSESLPDDFASLEDLYHLFAENIRHLPLPIFQAFVSPSTLPYFSPAAKTTLCEFLLFRMRETAAPDTDEEYLSQGKLERCFLPYMASTTSLADNAKISITLESLIILLADSDMLHVTPELRNAVVQGTQRRIQRARGEARKGGQAALQWADDIEQTWLLESGERLMLLVQEILPKDEIKSE</sequence>
<dbReference type="OMA" id="IGWAFNC"/>
<evidence type="ECO:0000256" key="1">
    <source>
        <dbReference type="SAM" id="MobiDB-lite"/>
    </source>
</evidence>
<dbReference type="AlphaFoldDB" id="A0A1R3RKX9"/>
<feature type="compositionally biased region" description="Basic residues" evidence="1">
    <location>
        <begin position="360"/>
        <end position="378"/>
    </location>
</feature>
<dbReference type="EMBL" id="KV907500">
    <property type="protein sequence ID" value="OOF95142.1"/>
    <property type="molecule type" value="Genomic_DNA"/>
</dbReference>
<accession>A0A1R3RKX9</accession>
<proteinExistence type="predicted"/>
<evidence type="ECO:0000313" key="3">
    <source>
        <dbReference type="EMBL" id="OOF95142.1"/>
    </source>
</evidence>
<gene>
    <name evidence="2" type="ORF">ASPCADRAFT_506998</name>
    <name evidence="3" type="ORF">ASPCADRAFT_507054</name>
</gene>
<dbReference type="Proteomes" id="UP000188318">
    <property type="component" value="Unassembled WGS sequence"/>
</dbReference>
<keyword evidence="4" id="KW-1185">Reference proteome</keyword>
<feature type="compositionally biased region" description="Acidic residues" evidence="1">
    <location>
        <begin position="317"/>
        <end position="343"/>
    </location>
</feature>
<dbReference type="VEuPathDB" id="FungiDB:ASPCADRAFT_507054"/>
<feature type="region of interest" description="Disordered" evidence="1">
    <location>
        <begin position="209"/>
        <end position="246"/>
    </location>
</feature>
<protein>
    <submittedName>
        <fullName evidence="3">Uncharacterized protein</fullName>
    </submittedName>
</protein>
<feature type="region of interest" description="Disordered" evidence="1">
    <location>
        <begin position="300"/>
        <end position="395"/>
    </location>
</feature>
<dbReference type="OrthoDB" id="5411773at2759"/>
<name>A0A1R3RKX9_ASPC5</name>
<organism evidence="3 4">
    <name type="scientific">Aspergillus carbonarius (strain ITEM 5010)</name>
    <dbReference type="NCBI Taxonomy" id="602072"/>
    <lineage>
        <taxon>Eukaryota</taxon>
        <taxon>Fungi</taxon>
        <taxon>Dikarya</taxon>
        <taxon>Ascomycota</taxon>
        <taxon>Pezizomycotina</taxon>
        <taxon>Eurotiomycetes</taxon>
        <taxon>Eurotiomycetidae</taxon>
        <taxon>Eurotiales</taxon>
        <taxon>Aspergillaceae</taxon>
        <taxon>Aspergillus</taxon>
        <taxon>Aspergillus subgen. Circumdati</taxon>
    </lineage>
</organism>
<reference evidence="3" key="1">
    <citation type="submission" date="2016-12" db="EMBL/GenBank/DDBJ databases">
        <authorList>
            <consortium name="DOE Joint Genome Institute"/>
            <person name="Riley R."/>
            <person name="Kuo A."/>
            <person name="Sun H."/>
            <person name="Pangilinan J."/>
            <person name="Culley D."/>
            <person name="Salamov A."/>
            <person name="Magnuson J."/>
            <person name="Bruno K."/>
            <person name="Henrissat B."/>
            <person name="Berka R."/>
            <person name="Tsang A."/>
            <person name="Barry K."/>
            <person name="lapidus A."/>
            <person name="Martin J."/>
            <person name="Lindquist E."/>
            <person name="Wang Z."/>
            <person name="Baker S."/>
            <person name="Grigoriev I."/>
            <person name="Nordberg H.P."/>
            <person name="Cantor M.N."/>
            <person name="Hua S.X."/>
        </authorList>
    </citation>
    <scope>NUCLEOTIDE SEQUENCE [LARGE SCALE GENOMIC DNA]</scope>
    <source>
        <strain evidence="3">ITEM 5010</strain>
    </source>
</reference>
<reference evidence="4" key="2">
    <citation type="journal article" date="2017" name="Genome Biol.">
        <title>Comparative genomics reveals high biological diversity and specific adaptations in the industrially and medically important fungal genus Aspergillus.</title>
        <authorList>
            <person name="de Vries R.P."/>
            <person name="Riley R."/>
            <person name="Wiebenga A."/>
            <person name="Aguilar-Osorio G."/>
            <person name="Amillis S."/>
            <person name="Uchima C.A."/>
            <person name="Anderluh G."/>
            <person name="Asadollahi M."/>
            <person name="Askin M."/>
            <person name="Barry K."/>
            <person name="Battaglia E."/>
            <person name="Bayram O."/>
            <person name="Benocci T."/>
            <person name="Braus-Stromeyer S.A."/>
            <person name="Caldana C."/>
            <person name="Canovas D."/>
            <person name="Cerqueira G.C."/>
            <person name="Chen F."/>
            <person name="Chen W."/>
            <person name="Choi C."/>
            <person name="Clum A."/>
            <person name="Dos Santos R.A."/>
            <person name="Damasio A.R."/>
            <person name="Diallinas G."/>
            <person name="Emri T."/>
            <person name="Fekete E."/>
            <person name="Flipphi M."/>
            <person name="Freyberg S."/>
            <person name="Gallo A."/>
            <person name="Gournas C."/>
            <person name="Habgood R."/>
            <person name="Hainaut M."/>
            <person name="Harispe M.L."/>
            <person name="Henrissat B."/>
            <person name="Hilden K.S."/>
            <person name="Hope R."/>
            <person name="Hossain A."/>
            <person name="Karabika E."/>
            <person name="Karaffa L."/>
            <person name="Karanyi Z."/>
            <person name="Krasevec N."/>
            <person name="Kuo A."/>
            <person name="Kusch H."/>
            <person name="LaButti K."/>
            <person name="Lagendijk E.L."/>
            <person name="Lapidus A."/>
            <person name="Levasseur A."/>
            <person name="Lindquist E."/>
            <person name="Lipzen A."/>
            <person name="Logrieco A.F."/>
            <person name="MacCabe A."/>
            <person name="Maekelae M.R."/>
            <person name="Malavazi I."/>
            <person name="Melin P."/>
            <person name="Meyer V."/>
            <person name="Mielnichuk N."/>
            <person name="Miskei M."/>
            <person name="Molnar A.P."/>
            <person name="Mule G."/>
            <person name="Ngan C.Y."/>
            <person name="Orejas M."/>
            <person name="Orosz E."/>
            <person name="Ouedraogo J.P."/>
            <person name="Overkamp K.M."/>
            <person name="Park H.-S."/>
            <person name="Perrone G."/>
            <person name="Piumi F."/>
            <person name="Punt P.J."/>
            <person name="Ram A.F."/>
            <person name="Ramon A."/>
            <person name="Rauscher S."/>
            <person name="Record E."/>
            <person name="Riano-Pachon D.M."/>
            <person name="Robert V."/>
            <person name="Roehrig J."/>
            <person name="Ruller R."/>
            <person name="Salamov A."/>
            <person name="Salih N.S."/>
            <person name="Samson R.A."/>
            <person name="Sandor E."/>
            <person name="Sanguinetti M."/>
            <person name="Schuetze T."/>
            <person name="Sepcic K."/>
            <person name="Shelest E."/>
            <person name="Sherlock G."/>
            <person name="Sophianopoulou V."/>
            <person name="Squina F.M."/>
            <person name="Sun H."/>
            <person name="Susca A."/>
            <person name="Todd R.B."/>
            <person name="Tsang A."/>
            <person name="Unkles S.E."/>
            <person name="van de Wiele N."/>
            <person name="van Rossen-Uffink D."/>
            <person name="Oliveira J.V."/>
            <person name="Vesth T.C."/>
            <person name="Visser J."/>
            <person name="Yu J.-H."/>
            <person name="Zhou M."/>
            <person name="Andersen M.R."/>
            <person name="Archer D.B."/>
            <person name="Baker S.E."/>
            <person name="Benoit I."/>
            <person name="Brakhage A.A."/>
            <person name="Braus G.H."/>
            <person name="Fischer R."/>
            <person name="Frisvad J.C."/>
            <person name="Goldman G.H."/>
            <person name="Houbraken J."/>
            <person name="Oakley B."/>
            <person name="Pocsi I."/>
            <person name="Scazzocchio C."/>
            <person name="Seiboth B."/>
            <person name="vanKuyk P.A."/>
            <person name="Wortman J."/>
            <person name="Dyer P.S."/>
            <person name="Grigoriev I.V."/>
        </authorList>
    </citation>
    <scope>NUCLEOTIDE SEQUENCE [LARGE SCALE GENOMIC DNA]</scope>
    <source>
        <strain evidence="4">ITEM 5010</strain>
    </source>
</reference>
<dbReference type="VEuPathDB" id="FungiDB:ASPCADRAFT_506998"/>